<protein>
    <submittedName>
        <fullName evidence="1">Predicted protein</fullName>
    </submittedName>
</protein>
<dbReference type="EMBL" id="DS547092">
    <property type="protein sequence ID" value="EDR14530.1"/>
    <property type="molecule type" value="Genomic_DNA"/>
</dbReference>
<keyword evidence="2" id="KW-1185">Reference proteome</keyword>
<dbReference type="InParanoid" id="B0CTP5"/>
<evidence type="ECO:0000313" key="1">
    <source>
        <dbReference type="EMBL" id="EDR14530.1"/>
    </source>
</evidence>
<accession>B0CTP5</accession>
<dbReference type="RefSeq" id="XP_001875089.1">
    <property type="nucleotide sequence ID" value="XM_001875054.1"/>
</dbReference>
<dbReference type="HOGENOM" id="CLU_2121492_0_0_1"/>
<reference evidence="1 2" key="1">
    <citation type="journal article" date="2008" name="Nature">
        <title>The genome of Laccaria bicolor provides insights into mycorrhizal symbiosis.</title>
        <authorList>
            <person name="Martin F."/>
            <person name="Aerts A."/>
            <person name="Ahren D."/>
            <person name="Brun A."/>
            <person name="Danchin E.G.J."/>
            <person name="Duchaussoy F."/>
            <person name="Gibon J."/>
            <person name="Kohler A."/>
            <person name="Lindquist E."/>
            <person name="Pereda V."/>
            <person name="Salamov A."/>
            <person name="Shapiro H.J."/>
            <person name="Wuyts J."/>
            <person name="Blaudez D."/>
            <person name="Buee M."/>
            <person name="Brokstein P."/>
            <person name="Canbaeck B."/>
            <person name="Cohen D."/>
            <person name="Courty P.E."/>
            <person name="Coutinho P.M."/>
            <person name="Delaruelle C."/>
            <person name="Detter J.C."/>
            <person name="Deveau A."/>
            <person name="DiFazio S."/>
            <person name="Duplessis S."/>
            <person name="Fraissinet-Tachet L."/>
            <person name="Lucic E."/>
            <person name="Frey-Klett P."/>
            <person name="Fourrey C."/>
            <person name="Feussner I."/>
            <person name="Gay G."/>
            <person name="Grimwood J."/>
            <person name="Hoegger P.J."/>
            <person name="Jain P."/>
            <person name="Kilaru S."/>
            <person name="Labbe J."/>
            <person name="Lin Y.C."/>
            <person name="Legue V."/>
            <person name="Le Tacon F."/>
            <person name="Marmeisse R."/>
            <person name="Melayah D."/>
            <person name="Montanini B."/>
            <person name="Muratet M."/>
            <person name="Nehls U."/>
            <person name="Niculita-Hirzel H."/>
            <person name="Oudot-Le Secq M.P."/>
            <person name="Peter M."/>
            <person name="Quesneville H."/>
            <person name="Rajashekar B."/>
            <person name="Reich M."/>
            <person name="Rouhier N."/>
            <person name="Schmutz J."/>
            <person name="Yin T."/>
            <person name="Chalot M."/>
            <person name="Henrissat B."/>
            <person name="Kuees U."/>
            <person name="Lucas S."/>
            <person name="Van de Peer Y."/>
            <person name="Podila G.K."/>
            <person name="Polle A."/>
            <person name="Pukkila P.J."/>
            <person name="Richardson P.M."/>
            <person name="Rouze P."/>
            <person name="Sanders I.R."/>
            <person name="Stajich J.E."/>
            <person name="Tunlid A."/>
            <person name="Tuskan G."/>
            <person name="Grigoriev I.V."/>
        </authorList>
    </citation>
    <scope>NUCLEOTIDE SEQUENCE [LARGE SCALE GENOMIC DNA]</scope>
    <source>
        <strain evidence="2">S238N-H82 / ATCC MYA-4686</strain>
    </source>
</reference>
<name>B0CTP5_LACBS</name>
<dbReference type="Proteomes" id="UP000001194">
    <property type="component" value="Unassembled WGS sequence"/>
</dbReference>
<evidence type="ECO:0000313" key="2">
    <source>
        <dbReference type="Proteomes" id="UP000001194"/>
    </source>
</evidence>
<dbReference type="KEGG" id="lbc:LACBIDRAFT_305212"/>
<sequence length="114" mass="13246">MSYFSVHQFSNLSQVFWEVITKKCRVCRIICEKQAPFVRSCTSNSLQCIGGRRRQNSQNMSYYLSGKRGFLFRSCASTLELVAMLLGETSPKRHRVRHLEGNVRPICEKLHFKV</sequence>
<organism evidence="2">
    <name type="scientific">Laccaria bicolor (strain S238N-H82 / ATCC MYA-4686)</name>
    <name type="common">Bicoloured deceiver</name>
    <name type="synonym">Laccaria laccata var. bicolor</name>
    <dbReference type="NCBI Taxonomy" id="486041"/>
    <lineage>
        <taxon>Eukaryota</taxon>
        <taxon>Fungi</taxon>
        <taxon>Dikarya</taxon>
        <taxon>Basidiomycota</taxon>
        <taxon>Agaricomycotina</taxon>
        <taxon>Agaricomycetes</taxon>
        <taxon>Agaricomycetidae</taxon>
        <taxon>Agaricales</taxon>
        <taxon>Agaricineae</taxon>
        <taxon>Hydnangiaceae</taxon>
        <taxon>Laccaria</taxon>
    </lineage>
</organism>
<gene>
    <name evidence="1" type="ORF">LACBIDRAFT_305212</name>
</gene>
<dbReference type="AlphaFoldDB" id="B0CTP5"/>
<proteinExistence type="predicted"/>
<dbReference type="GeneID" id="6070471"/>